<dbReference type="EMBL" id="FOKW01000019">
    <property type="protein sequence ID" value="SFC74182.1"/>
    <property type="molecule type" value="Genomic_DNA"/>
</dbReference>
<evidence type="ECO:0000313" key="4">
    <source>
        <dbReference type="Proteomes" id="UP000199161"/>
    </source>
</evidence>
<organism evidence="3 4">
    <name type="scientific">Natronobacterium haloterrestre</name>
    <name type="common">Halobiforma haloterrestris</name>
    <dbReference type="NCBI Taxonomy" id="148448"/>
    <lineage>
        <taxon>Archaea</taxon>
        <taxon>Methanobacteriati</taxon>
        <taxon>Methanobacteriota</taxon>
        <taxon>Stenosarchaea group</taxon>
        <taxon>Halobacteria</taxon>
        <taxon>Halobacteriales</taxon>
        <taxon>Natrialbaceae</taxon>
        <taxon>Natronobacterium</taxon>
    </lineage>
</organism>
<evidence type="ECO:0000313" key="3">
    <source>
        <dbReference type="EMBL" id="SFC74182.1"/>
    </source>
</evidence>
<keyword evidence="2" id="KW-0472">Membrane</keyword>
<dbReference type="Pfam" id="PF11667">
    <property type="entry name" value="DUF3267"/>
    <property type="match status" value="1"/>
</dbReference>
<dbReference type="InterPro" id="IPR021683">
    <property type="entry name" value="DUF3267"/>
</dbReference>
<feature type="transmembrane region" description="Helical" evidence="2">
    <location>
        <begin position="92"/>
        <end position="113"/>
    </location>
</feature>
<dbReference type="AlphaFoldDB" id="A0A1I1LNR6"/>
<name>A0A1I1LNR6_NATHA</name>
<proteinExistence type="predicted"/>
<feature type="transmembrane region" description="Helical" evidence="2">
    <location>
        <begin position="251"/>
        <end position="276"/>
    </location>
</feature>
<keyword evidence="2" id="KW-1133">Transmembrane helix</keyword>
<evidence type="ECO:0000256" key="1">
    <source>
        <dbReference type="SAM" id="MobiDB-lite"/>
    </source>
</evidence>
<feature type="transmembrane region" description="Helical" evidence="2">
    <location>
        <begin position="153"/>
        <end position="175"/>
    </location>
</feature>
<feature type="transmembrane region" description="Helical" evidence="2">
    <location>
        <begin position="308"/>
        <end position="328"/>
    </location>
</feature>
<accession>A0A1I1LNR6</accession>
<protein>
    <submittedName>
        <fullName evidence="3">Putative zincin peptidase</fullName>
    </submittedName>
</protein>
<evidence type="ECO:0000256" key="2">
    <source>
        <dbReference type="SAM" id="Phobius"/>
    </source>
</evidence>
<reference evidence="4" key="1">
    <citation type="submission" date="2016-10" db="EMBL/GenBank/DDBJ databases">
        <authorList>
            <person name="Varghese N."/>
            <person name="Submissions S."/>
        </authorList>
    </citation>
    <scope>NUCLEOTIDE SEQUENCE [LARGE SCALE GENOMIC DNA]</scope>
    <source>
        <strain evidence="4">DSM 13078</strain>
    </source>
</reference>
<feature type="compositionally biased region" description="Acidic residues" evidence="1">
    <location>
        <begin position="1"/>
        <end position="15"/>
    </location>
</feature>
<keyword evidence="4" id="KW-1185">Reference proteome</keyword>
<keyword evidence="2" id="KW-0812">Transmembrane</keyword>
<dbReference type="Proteomes" id="UP000199161">
    <property type="component" value="Unassembled WGS sequence"/>
</dbReference>
<feature type="transmembrane region" description="Helical" evidence="2">
    <location>
        <begin position="50"/>
        <end position="72"/>
    </location>
</feature>
<sequence length="337" mass="34990">MDTDADTDTDTDTDTDFSPPAGRTVVSRTEPSGRRPLAEFRLTRAVAVQWLVTAVVGFFAFAYAFGHVLATVRGVALEPIVVDPSPLFPELFVLALALVAPVVVLHELLHGLCMARYGTDGGSRPAFGIGLSHFVLPYAYAGTEGTRFTRSEMLVVLLTPFVGITAIGLGAMVVYPSPVLLVPLSANAAGSIGDLWMAATLLQYPAGVQVTELGLEDDSTPDRQGFAIHGSPADSGSDGKRRASVAVLSRGLAGAVGTLAAIVGATIVAVFASLAFGSGTVAVGDPNGWFLFYHELRGDGSAVLEVRAPLVLACATLGGVGWTVVAAVREGFALEFE</sequence>
<feature type="region of interest" description="Disordered" evidence="1">
    <location>
        <begin position="1"/>
        <end position="30"/>
    </location>
</feature>
<gene>
    <name evidence="3" type="ORF">SAMN05444422_11912</name>
</gene>